<dbReference type="EMBL" id="BAABDQ010000027">
    <property type="protein sequence ID" value="GAA3592281.1"/>
    <property type="molecule type" value="Genomic_DNA"/>
</dbReference>
<evidence type="ECO:0000313" key="1">
    <source>
        <dbReference type="EMBL" id="GAA3592281.1"/>
    </source>
</evidence>
<dbReference type="RefSeq" id="WP_345571797.1">
    <property type="nucleotide sequence ID" value="NZ_BAABDQ010000027.1"/>
</dbReference>
<dbReference type="Proteomes" id="UP001500630">
    <property type="component" value="Unassembled WGS sequence"/>
</dbReference>
<evidence type="ECO:0000313" key="2">
    <source>
        <dbReference type="Proteomes" id="UP001500630"/>
    </source>
</evidence>
<name>A0ABP6YVE8_9ACTN</name>
<sequence>MGNLVDYVTAESLDKAAQCLTQAELDRLAELSPRAEDGER</sequence>
<comment type="caution">
    <text evidence="1">The sequence shown here is derived from an EMBL/GenBank/DDBJ whole genome shotgun (WGS) entry which is preliminary data.</text>
</comment>
<proteinExistence type="predicted"/>
<organism evidence="1 2">
    <name type="scientific">Nonomuraea rosea</name>
    <dbReference type="NCBI Taxonomy" id="638574"/>
    <lineage>
        <taxon>Bacteria</taxon>
        <taxon>Bacillati</taxon>
        <taxon>Actinomycetota</taxon>
        <taxon>Actinomycetes</taxon>
        <taxon>Streptosporangiales</taxon>
        <taxon>Streptosporangiaceae</taxon>
        <taxon>Nonomuraea</taxon>
    </lineage>
</organism>
<keyword evidence="2" id="KW-1185">Reference proteome</keyword>
<accession>A0ABP6YVE8</accession>
<gene>
    <name evidence="1" type="ORF">GCM10022419_088940</name>
</gene>
<reference evidence="2" key="1">
    <citation type="journal article" date="2019" name="Int. J. Syst. Evol. Microbiol.">
        <title>The Global Catalogue of Microorganisms (GCM) 10K type strain sequencing project: providing services to taxonomists for standard genome sequencing and annotation.</title>
        <authorList>
            <consortium name="The Broad Institute Genomics Platform"/>
            <consortium name="The Broad Institute Genome Sequencing Center for Infectious Disease"/>
            <person name="Wu L."/>
            <person name="Ma J."/>
        </authorList>
    </citation>
    <scope>NUCLEOTIDE SEQUENCE [LARGE SCALE GENOMIC DNA]</scope>
    <source>
        <strain evidence="2">JCM 17326</strain>
    </source>
</reference>
<protein>
    <submittedName>
        <fullName evidence="1">Uncharacterized protein</fullName>
    </submittedName>
</protein>